<sequence>MERLRGGRTCAWLPRKSTLRSAVNLSLTMKMFLADSTLGWRIGVDFAFAKWQGANIPLHFNPRFHMDKLVLNTFQAGRWGDEQVHKMPFREGEHFEVIFIVTKTRYLLQLTWVNVPQMYLYCKFLFHHCHNANSYFGQGGKKIGVDEIKGLSLFICTYFDIFESDHPALLWGMLCILGKNKQGFFCKEIG</sequence>
<dbReference type="InterPro" id="IPR013320">
    <property type="entry name" value="ConA-like_dom_sf"/>
</dbReference>
<dbReference type="InterPro" id="IPR044156">
    <property type="entry name" value="Galectin-like"/>
</dbReference>
<dbReference type="SMART" id="SM00908">
    <property type="entry name" value="Gal-bind_lectin"/>
    <property type="match status" value="1"/>
</dbReference>
<evidence type="ECO:0000256" key="2">
    <source>
        <dbReference type="RuleBase" id="RU102079"/>
    </source>
</evidence>
<name>V8NHB1_OPHHA</name>
<dbReference type="SUPFAM" id="SSF49899">
    <property type="entry name" value="Concanavalin A-like lectins/glucanases"/>
    <property type="match status" value="1"/>
</dbReference>
<feature type="domain" description="Galectin" evidence="3">
    <location>
        <begin position="9"/>
        <end position="154"/>
    </location>
</feature>
<reference evidence="4 5" key="1">
    <citation type="journal article" date="2013" name="Proc. Natl. Acad. Sci. U.S.A.">
        <title>The king cobra genome reveals dynamic gene evolution and adaptation in the snake venom system.</title>
        <authorList>
            <person name="Vonk F.J."/>
            <person name="Casewell N.R."/>
            <person name="Henkel C.V."/>
            <person name="Heimberg A.M."/>
            <person name="Jansen H.J."/>
            <person name="McCleary R.J."/>
            <person name="Kerkkamp H.M."/>
            <person name="Vos R.A."/>
            <person name="Guerreiro I."/>
            <person name="Calvete J.J."/>
            <person name="Wuster W."/>
            <person name="Woods A.E."/>
            <person name="Logan J.M."/>
            <person name="Harrison R.A."/>
            <person name="Castoe T.A."/>
            <person name="de Koning A.P."/>
            <person name="Pollock D.D."/>
            <person name="Yandell M."/>
            <person name="Calderon D."/>
            <person name="Renjifo C."/>
            <person name="Currier R.B."/>
            <person name="Salgado D."/>
            <person name="Pla D."/>
            <person name="Sanz L."/>
            <person name="Hyder A.S."/>
            <person name="Ribeiro J.M."/>
            <person name="Arntzen J.W."/>
            <person name="van den Thillart G.E."/>
            <person name="Boetzer M."/>
            <person name="Pirovano W."/>
            <person name="Dirks R.P."/>
            <person name="Spaink H.P."/>
            <person name="Duboule D."/>
            <person name="McGlinn E."/>
            <person name="Kini R.M."/>
            <person name="Richardson M.K."/>
        </authorList>
    </citation>
    <scope>NUCLEOTIDE SEQUENCE</scope>
    <source>
        <tissue evidence="4">Blood</tissue>
    </source>
</reference>
<dbReference type="GO" id="GO:0030246">
    <property type="term" value="F:carbohydrate binding"/>
    <property type="evidence" value="ECO:0007669"/>
    <property type="project" value="UniProtKB-UniRule"/>
</dbReference>
<accession>V8NHB1</accession>
<evidence type="ECO:0000313" key="4">
    <source>
        <dbReference type="EMBL" id="ETE61361.1"/>
    </source>
</evidence>
<evidence type="ECO:0000256" key="1">
    <source>
        <dbReference type="ARBA" id="ARBA00022734"/>
    </source>
</evidence>
<comment type="caution">
    <text evidence="4">The sequence shown here is derived from an EMBL/GenBank/DDBJ whole genome shotgun (WGS) entry which is preliminary data.</text>
</comment>
<keyword evidence="5" id="KW-1185">Reference proteome</keyword>
<protein>
    <recommendedName>
        <fullName evidence="2">Galectin</fullName>
    </recommendedName>
</protein>
<dbReference type="InterPro" id="IPR001079">
    <property type="entry name" value="Galectin_CRD"/>
</dbReference>
<feature type="non-terminal residue" evidence="4">
    <location>
        <position position="1"/>
    </location>
</feature>
<dbReference type="PANTHER" id="PTHR11346:SF176">
    <property type="entry name" value="32 KDA BETA-GALACTOSIDE-BINDING LECTIN LEC-3"/>
    <property type="match status" value="1"/>
</dbReference>
<organism evidence="4 5">
    <name type="scientific">Ophiophagus hannah</name>
    <name type="common">King cobra</name>
    <name type="synonym">Naja hannah</name>
    <dbReference type="NCBI Taxonomy" id="8665"/>
    <lineage>
        <taxon>Eukaryota</taxon>
        <taxon>Metazoa</taxon>
        <taxon>Chordata</taxon>
        <taxon>Craniata</taxon>
        <taxon>Vertebrata</taxon>
        <taxon>Euteleostomi</taxon>
        <taxon>Lepidosauria</taxon>
        <taxon>Squamata</taxon>
        <taxon>Bifurcata</taxon>
        <taxon>Unidentata</taxon>
        <taxon>Episquamata</taxon>
        <taxon>Toxicofera</taxon>
        <taxon>Serpentes</taxon>
        <taxon>Colubroidea</taxon>
        <taxon>Elapidae</taxon>
        <taxon>Elapinae</taxon>
        <taxon>Ophiophagus</taxon>
    </lineage>
</organism>
<dbReference type="PROSITE" id="PS51304">
    <property type="entry name" value="GALECTIN"/>
    <property type="match status" value="1"/>
</dbReference>
<gene>
    <name evidence="4" type="primary">Lgals6</name>
    <name evidence="4" type="ORF">L345_12891</name>
</gene>
<dbReference type="PANTHER" id="PTHR11346">
    <property type="entry name" value="GALECTIN"/>
    <property type="match status" value="1"/>
</dbReference>
<dbReference type="Pfam" id="PF00337">
    <property type="entry name" value="Gal-bind_lectin"/>
    <property type="match status" value="1"/>
</dbReference>
<proteinExistence type="predicted"/>
<dbReference type="Gene3D" id="2.60.120.200">
    <property type="match status" value="1"/>
</dbReference>
<dbReference type="OrthoDB" id="6251307at2759"/>
<evidence type="ECO:0000313" key="5">
    <source>
        <dbReference type="Proteomes" id="UP000018936"/>
    </source>
</evidence>
<evidence type="ECO:0000259" key="3">
    <source>
        <dbReference type="PROSITE" id="PS51304"/>
    </source>
</evidence>
<keyword evidence="1 2" id="KW-0430">Lectin</keyword>
<dbReference type="AlphaFoldDB" id="V8NHB1"/>
<dbReference type="SMART" id="SM00276">
    <property type="entry name" value="GLECT"/>
    <property type="match status" value="1"/>
</dbReference>
<dbReference type="Proteomes" id="UP000018936">
    <property type="component" value="Unassembled WGS sequence"/>
</dbReference>
<dbReference type="EMBL" id="AZIM01003976">
    <property type="protein sequence ID" value="ETE61361.1"/>
    <property type="molecule type" value="Genomic_DNA"/>
</dbReference>